<keyword evidence="2" id="KW-1185">Reference proteome</keyword>
<organism evidence="1 2">
    <name type="scientific">Opisthorchis felineus</name>
    <dbReference type="NCBI Taxonomy" id="147828"/>
    <lineage>
        <taxon>Eukaryota</taxon>
        <taxon>Metazoa</taxon>
        <taxon>Spiralia</taxon>
        <taxon>Lophotrochozoa</taxon>
        <taxon>Platyhelminthes</taxon>
        <taxon>Trematoda</taxon>
        <taxon>Digenea</taxon>
        <taxon>Opisthorchiida</taxon>
        <taxon>Opisthorchiata</taxon>
        <taxon>Opisthorchiidae</taxon>
        <taxon>Opisthorchis</taxon>
    </lineage>
</organism>
<dbReference type="STRING" id="147828.A0A4S2LUD0"/>
<proteinExistence type="predicted"/>
<evidence type="ECO:0000313" key="2">
    <source>
        <dbReference type="Proteomes" id="UP000308267"/>
    </source>
</evidence>
<name>A0A4S2LUD0_OPIFE</name>
<comment type="caution">
    <text evidence="1">The sequence shown here is derived from an EMBL/GenBank/DDBJ whole genome shotgun (WGS) entry which is preliminary data.</text>
</comment>
<evidence type="ECO:0000313" key="1">
    <source>
        <dbReference type="EMBL" id="TGZ67413.1"/>
    </source>
</evidence>
<protein>
    <submittedName>
        <fullName evidence="1">Uncharacterized protein</fullName>
    </submittedName>
</protein>
<gene>
    <name evidence="1" type="ORF">CRM22_004823</name>
</gene>
<dbReference type="AlphaFoldDB" id="A0A4S2LUD0"/>
<reference evidence="1 2" key="1">
    <citation type="journal article" date="2019" name="BMC Genomics">
        <title>New insights from Opisthorchis felineus genome: update on genomics of the epidemiologically important liver flukes.</title>
        <authorList>
            <person name="Ershov N.I."/>
            <person name="Mordvinov V.A."/>
            <person name="Prokhortchouk E.B."/>
            <person name="Pakharukova M.Y."/>
            <person name="Gunbin K.V."/>
            <person name="Ustyantsev K."/>
            <person name="Genaev M.A."/>
            <person name="Blinov A.G."/>
            <person name="Mazur A."/>
            <person name="Boulygina E."/>
            <person name="Tsygankova S."/>
            <person name="Khrameeva E."/>
            <person name="Chekanov N."/>
            <person name="Fan G."/>
            <person name="Xiao A."/>
            <person name="Zhang H."/>
            <person name="Xu X."/>
            <person name="Yang H."/>
            <person name="Solovyev V."/>
            <person name="Lee S.M."/>
            <person name="Liu X."/>
            <person name="Afonnikov D.A."/>
            <person name="Skryabin K.G."/>
        </authorList>
    </citation>
    <scope>NUCLEOTIDE SEQUENCE [LARGE SCALE GENOMIC DNA]</scope>
    <source>
        <strain evidence="1">AK-0245</strain>
        <tissue evidence="1">Whole organism</tissue>
    </source>
</reference>
<accession>A0A4S2LUD0</accession>
<dbReference type="EMBL" id="SJOL01006418">
    <property type="protein sequence ID" value="TGZ67413.1"/>
    <property type="molecule type" value="Genomic_DNA"/>
</dbReference>
<dbReference type="OrthoDB" id="6283219at2759"/>
<dbReference type="Proteomes" id="UP000308267">
    <property type="component" value="Unassembled WGS sequence"/>
</dbReference>
<sequence>MVARATLDDLFKKLEPLHDDPESVARLSLNLQNCHVALSQMNHTSETNSVSIIERILRTLSKDARRNWARLADTTDNLGNQIGFSDLCNFIPQEARTACSRCGLIAKGSDERNLPQTQQHRVGNERRHNTFTVQKGTHGLCPS</sequence>